<dbReference type="Proteomes" id="UP000319731">
    <property type="component" value="Unassembled WGS sequence"/>
</dbReference>
<dbReference type="PANTHER" id="PTHR24399">
    <property type="entry name" value="ZINC FINGER AND BTB DOMAIN-CONTAINING"/>
    <property type="match status" value="1"/>
</dbReference>
<feature type="domain" description="C2H2-type" evidence="11">
    <location>
        <begin position="397"/>
        <end position="420"/>
    </location>
</feature>
<feature type="region of interest" description="Disordered" evidence="10">
    <location>
        <begin position="39"/>
        <end position="59"/>
    </location>
</feature>
<dbReference type="PANTHER" id="PTHR24399:SF23">
    <property type="entry name" value="C2H2-TYPE DOMAIN-CONTAINING PROTEIN"/>
    <property type="match status" value="1"/>
</dbReference>
<evidence type="ECO:0000313" key="13">
    <source>
        <dbReference type="Proteomes" id="UP000319731"/>
    </source>
</evidence>
<feature type="region of interest" description="Disordered" evidence="10">
    <location>
        <begin position="253"/>
        <end position="368"/>
    </location>
</feature>
<feature type="compositionally biased region" description="Low complexity" evidence="10">
    <location>
        <begin position="468"/>
        <end position="482"/>
    </location>
</feature>
<keyword evidence="7" id="KW-0804">Transcription</keyword>
<feature type="region of interest" description="Disordered" evidence="10">
    <location>
        <begin position="142"/>
        <end position="164"/>
    </location>
</feature>
<evidence type="ECO:0000256" key="7">
    <source>
        <dbReference type="ARBA" id="ARBA00023163"/>
    </source>
</evidence>
<dbReference type="Gene3D" id="3.30.160.60">
    <property type="entry name" value="Classic Zinc Finger"/>
    <property type="match status" value="2"/>
</dbReference>
<dbReference type="GO" id="GO:0008270">
    <property type="term" value="F:zinc ion binding"/>
    <property type="evidence" value="ECO:0007669"/>
    <property type="project" value="UniProtKB-KW"/>
</dbReference>
<feature type="region of interest" description="Disordered" evidence="10">
    <location>
        <begin position="82"/>
        <end position="127"/>
    </location>
</feature>
<organism evidence="12 13">
    <name type="scientific">Synchytrium microbalum</name>
    <dbReference type="NCBI Taxonomy" id="1806994"/>
    <lineage>
        <taxon>Eukaryota</taxon>
        <taxon>Fungi</taxon>
        <taxon>Fungi incertae sedis</taxon>
        <taxon>Chytridiomycota</taxon>
        <taxon>Chytridiomycota incertae sedis</taxon>
        <taxon>Chytridiomycetes</taxon>
        <taxon>Synchytriales</taxon>
        <taxon>Synchytriaceae</taxon>
        <taxon>Synchytrium</taxon>
    </lineage>
</organism>
<feature type="compositionally biased region" description="Low complexity" evidence="10">
    <location>
        <begin position="352"/>
        <end position="363"/>
    </location>
</feature>
<dbReference type="SUPFAM" id="SSF57667">
    <property type="entry name" value="beta-beta-alpha zinc fingers"/>
    <property type="match status" value="1"/>
</dbReference>
<comment type="subcellular location">
    <subcellularLocation>
        <location evidence="1">Nucleus</location>
    </subcellularLocation>
</comment>
<keyword evidence="3" id="KW-0677">Repeat</keyword>
<keyword evidence="8" id="KW-0539">Nucleus</keyword>
<evidence type="ECO:0000259" key="11">
    <source>
        <dbReference type="PROSITE" id="PS50157"/>
    </source>
</evidence>
<evidence type="ECO:0000313" key="12">
    <source>
        <dbReference type="EMBL" id="TPX31710.1"/>
    </source>
</evidence>
<keyword evidence="5" id="KW-0862">Zinc</keyword>
<dbReference type="PROSITE" id="PS50157">
    <property type="entry name" value="ZINC_FINGER_C2H2_2"/>
    <property type="match status" value="2"/>
</dbReference>
<evidence type="ECO:0000256" key="2">
    <source>
        <dbReference type="ARBA" id="ARBA00022723"/>
    </source>
</evidence>
<keyword evidence="4 9" id="KW-0863">Zinc-finger</keyword>
<dbReference type="GO" id="GO:0001227">
    <property type="term" value="F:DNA-binding transcription repressor activity, RNA polymerase II-specific"/>
    <property type="evidence" value="ECO:0007669"/>
    <property type="project" value="TreeGrafter"/>
</dbReference>
<dbReference type="SMART" id="SM00355">
    <property type="entry name" value="ZnF_C2H2"/>
    <property type="match status" value="3"/>
</dbReference>
<dbReference type="OrthoDB" id="8922241at2759"/>
<dbReference type="InterPro" id="IPR013087">
    <property type="entry name" value="Znf_C2H2_type"/>
</dbReference>
<dbReference type="GeneID" id="42006236"/>
<name>A0A507BNS2_9FUNG</name>
<dbReference type="InterPro" id="IPR036236">
    <property type="entry name" value="Znf_C2H2_sf"/>
</dbReference>
<feature type="region of interest" description="Disordered" evidence="10">
    <location>
        <begin position="448"/>
        <end position="513"/>
    </location>
</feature>
<evidence type="ECO:0000256" key="10">
    <source>
        <dbReference type="SAM" id="MobiDB-lite"/>
    </source>
</evidence>
<protein>
    <recommendedName>
        <fullName evidence="11">C2H2-type domain-containing protein</fullName>
    </recommendedName>
</protein>
<dbReference type="EMBL" id="QEAO01000040">
    <property type="protein sequence ID" value="TPX31710.1"/>
    <property type="molecule type" value="Genomic_DNA"/>
</dbReference>
<dbReference type="PROSITE" id="PS00028">
    <property type="entry name" value="ZINC_FINGER_C2H2_1"/>
    <property type="match status" value="2"/>
</dbReference>
<dbReference type="FunFam" id="3.30.160.60:FF:000145">
    <property type="entry name" value="Zinc finger protein 574"/>
    <property type="match status" value="1"/>
</dbReference>
<keyword evidence="13" id="KW-1185">Reference proteome</keyword>
<keyword evidence="2" id="KW-0479">Metal-binding</keyword>
<evidence type="ECO:0000256" key="4">
    <source>
        <dbReference type="ARBA" id="ARBA00022771"/>
    </source>
</evidence>
<reference evidence="12 13" key="1">
    <citation type="journal article" date="2019" name="Sci. Rep.">
        <title>Comparative genomics of chytrid fungi reveal insights into the obligate biotrophic and pathogenic lifestyle of Synchytrium endobioticum.</title>
        <authorList>
            <person name="van de Vossenberg B.T.L.H."/>
            <person name="Warris S."/>
            <person name="Nguyen H.D.T."/>
            <person name="van Gent-Pelzer M.P.E."/>
            <person name="Joly D.L."/>
            <person name="van de Geest H.C."/>
            <person name="Bonants P.J.M."/>
            <person name="Smith D.S."/>
            <person name="Levesque C.A."/>
            <person name="van der Lee T.A.J."/>
        </authorList>
    </citation>
    <scope>NUCLEOTIDE SEQUENCE [LARGE SCALE GENOMIC DNA]</scope>
    <source>
        <strain evidence="12 13">JEL517</strain>
    </source>
</reference>
<feature type="compositionally biased region" description="Polar residues" evidence="10">
    <location>
        <begin position="142"/>
        <end position="154"/>
    </location>
</feature>
<dbReference type="Pfam" id="PF00096">
    <property type="entry name" value="zf-C2H2"/>
    <property type="match status" value="2"/>
</dbReference>
<dbReference type="RefSeq" id="XP_031023069.1">
    <property type="nucleotide sequence ID" value="XM_031170939.1"/>
</dbReference>
<gene>
    <name evidence="12" type="ORF">SmJEL517_g05011</name>
</gene>
<evidence type="ECO:0000256" key="6">
    <source>
        <dbReference type="ARBA" id="ARBA00023015"/>
    </source>
</evidence>
<dbReference type="GO" id="GO:0005654">
    <property type="term" value="C:nucleoplasm"/>
    <property type="evidence" value="ECO:0007669"/>
    <property type="project" value="TreeGrafter"/>
</dbReference>
<evidence type="ECO:0000256" key="8">
    <source>
        <dbReference type="ARBA" id="ARBA00023242"/>
    </source>
</evidence>
<proteinExistence type="predicted"/>
<dbReference type="AlphaFoldDB" id="A0A507BNS2"/>
<comment type="caution">
    <text evidence="12">The sequence shown here is derived from an EMBL/GenBank/DDBJ whole genome shotgun (WGS) entry which is preliminary data.</text>
</comment>
<evidence type="ECO:0000256" key="9">
    <source>
        <dbReference type="PROSITE-ProRule" id="PRU00042"/>
    </source>
</evidence>
<feature type="compositionally biased region" description="Gly residues" evidence="10">
    <location>
        <begin position="258"/>
        <end position="271"/>
    </location>
</feature>
<accession>A0A507BNS2</accession>
<feature type="domain" description="C2H2-type" evidence="11">
    <location>
        <begin position="369"/>
        <end position="396"/>
    </location>
</feature>
<evidence type="ECO:0000256" key="5">
    <source>
        <dbReference type="ARBA" id="ARBA00022833"/>
    </source>
</evidence>
<dbReference type="STRING" id="1806994.A0A507BNS2"/>
<dbReference type="GO" id="GO:0000978">
    <property type="term" value="F:RNA polymerase II cis-regulatory region sequence-specific DNA binding"/>
    <property type="evidence" value="ECO:0007669"/>
    <property type="project" value="TreeGrafter"/>
</dbReference>
<evidence type="ECO:0000256" key="3">
    <source>
        <dbReference type="ARBA" id="ARBA00022737"/>
    </source>
</evidence>
<evidence type="ECO:0000256" key="1">
    <source>
        <dbReference type="ARBA" id="ARBA00004123"/>
    </source>
</evidence>
<sequence>MSSLYWDTIIKPDHDSESLPHNTSLPALSVIQQIFSSNNTHEQQQQHHHQHQHEQQQHEQQPLFNYSLDQLLQVSASEPVLNSPSLNMRAASPVPHEHHQQQQNVLLPPPTTDRPRTLSRPNTLPSMLPSIVRTEHDSRARTLTRNGSSPNIILTPSPPDTTDTDSLAELQQPTVLYTPAPLLVVPQQHTDSLLARPSPLDDMLERFANPQLFDSNAAFEGNNPNDNARYNNSNSFDAYDAYGQFSNMDGFLSNDGGSQSGSGGVLYGTGGSRSPSPAPSEDSEWNSDAGSDYAYDAVHSPFGTPASPSGSLKSLPIPPATSDFLDPSSAGDARSRRWSAGSIGTPRRRSRSISSVRSNSSSKSSKEPLVCPKCEKQFPRKFNLTSHMVSHTSDRPYPCQYCEKAFKRRPDLYRHERMVHVPFGCDKCKSRFATEDALRDHACPDVLAGTPEPPSSSLSPCEHPIEFNHNNNSSSDSNQNHRSSTDDNRDRSRNGYPNGFLTPEITPTPDSSLTLLDRLGQPEMMSQSMYGVGFGGSVLSYSMPTLTDNFFLSDDGNIMGNTGAAQSQFQFQQQQ</sequence>
<keyword evidence="6" id="KW-0805">Transcription regulation</keyword>
<feature type="compositionally biased region" description="Basic and acidic residues" evidence="10">
    <location>
        <begin position="483"/>
        <end position="493"/>
    </location>
</feature>